<evidence type="ECO:0000313" key="2">
    <source>
        <dbReference type="Proteomes" id="UP001187192"/>
    </source>
</evidence>
<gene>
    <name evidence="1" type="ORF">TIFTF001_024933</name>
</gene>
<evidence type="ECO:0000313" key="1">
    <source>
        <dbReference type="EMBL" id="GMN55813.1"/>
    </source>
</evidence>
<dbReference type="Gramene" id="FCD_00018965-RA">
    <property type="protein sequence ID" value="FCD_00018965-RA:cds"/>
    <property type="gene ID" value="FCD_00018965"/>
</dbReference>
<comment type="caution">
    <text evidence="1">The sequence shown here is derived from an EMBL/GenBank/DDBJ whole genome shotgun (WGS) entry which is preliminary data.</text>
</comment>
<keyword evidence="2" id="KW-1185">Reference proteome</keyword>
<dbReference type="Proteomes" id="UP001187192">
    <property type="component" value="Unassembled WGS sequence"/>
</dbReference>
<organism evidence="1 2">
    <name type="scientific">Ficus carica</name>
    <name type="common">Common fig</name>
    <dbReference type="NCBI Taxonomy" id="3494"/>
    <lineage>
        <taxon>Eukaryota</taxon>
        <taxon>Viridiplantae</taxon>
        <taxon>Streptophyta</taxon>
        <taxon>Embryophyta</taxon>
        <taxon>Tracheophyta</taxon>
        <taxon>Spermatophyta</taxon>
        <taxon>Magnoliopsida</taxon>
        <taxon>eudicotyledons</taxon>
        <taxon>Gunneridae</taxon>
        <taxon>Pentapetalae</taxon>
        <taxon>rosids</taxon>
        <taxon>fabids</taxon>
        <taxon>Rosales</taxon>
        <taxon>Moraceae</taxon>
        <taxon>Ficeae</taxon>
        <taxon>Ficus</taxon>
    </lineage>
</organism>
<dbReference type="AlphaFoldDB" id="A0AA88AW89"/>
<name>A0AA88AW89_FICCA</name>
<proteinExistence type="predicted"/>
<dbReference type="EMBL" id="BTGU01000059">
    <property type="protein sequence ID" value="GMN55813.1"/>
    <property type="molecule type" value="Genomic_DNA"/>
</dbReference>
<accession>A0AA88AW89</accession>
<protein>
    <submittedName>
        <fullName evidence="1">Uncharacterized protein</fullName>
    </submittedName>
</protein>
<sequence length="43" mass="4621">MSRPRGNGAMASLVGITHLGASWAEEEEPDRACSSFDMLVLVE</sequence>
<reference evidence="1" key="1">
    <citation type="submission" date="2023-07" db="EMBL/GenBank/DDBJ databases">
        <title>draft genome sequence of fig (Ficus carica).</title>
        <authorList>
            <person name="Takahashi T."/>
            <person name="Nishimura K."/>
        </authorList>
    </citation>
    <scope>NUCLEOTIDE SEQUENCE</scope>
</reference>